<protein>
    <submittedName>
        <fullName evidence="1">Uncharacterized protein</fullName>
    </submittedName>
</protein>
<proteinExistence type="predicted"/>
<name>A0A0A8ZXF4_ARUDO</name>
<dbReference type="AlphaFoldDB" id="A0A0A8ZXF4"/>
<organism evidence="1">
    <name type="scientific">Arundo donax</name>
    <name type="common">Giant reed</name>
    <name type="synonym">Donax arundinaceus</name>
    <dbReference type="NCBI Taxonomy" id="35708"/>
    <lineage>
        <taxon>Eukaryota</taxon>
        <taxon>Viridiplantae</taxon>
        <taxon>Streptophyta</taxon>
        <taxon>Embryophyta</taxon>
        <taxon>Tracheophyta</taxon>
        <taxon>Spermatophyta</taxon>
        <taxon>Magnoliopsida</taxon>
        <taxon>Liliopsida</taxon>
        <taxon>Poales</taxon>
        <taxon>Poaceae</taxon>
        <taxon>PACMAD clade</taxon>
        <taxon>Arundinoideae</taxon>
        <taxon>Arundineae</taxon>
        <taxon>Arundo</taxon>
    </lineage>
</organism>
<evidence type="ECO:0000313" key="1">
    <source>
        <dbReference type="EMBL" id="JAD44039.1"/>
    </source>
</evidence>
<reference evidence="1" key="2">
    <citation type="journal article" date="2015" name="Data Brief">
        <title>Shoot transcriptome of the giant reed, Arundo donax.</title>
        <authorList>
            <person name="Barrero R.A."/>
            <person name="Guerrero F.D."/>
            <person name="Moolhuijzen P."/>
            <person name="Goolsby J.A."/>
            <person name="Tidwell J."/>
            <person name="Bellgard S.E."/>
            <person name="Bellgard M.I."/>
        </authorList>
    </citation>
    <scope>NUCLEOTIDE SEQUENCE</scope>
    <source>
        <tissue evidence="1">Shoot tissue taken approximately 20 cm above the soil surface</tissue>
    </source>
</reference>
<accession>A0A0A8ZXF4</accession>
<reference evidence="1" key="1">
    <citation type="submission" date="2014-09" db="EMBL/GenBank/DDBJ databases">
        <authorList>
            <person name="Magalhaes I.L.F."/>
            <person name="Oliveira U."/>
            <person name="Santos F.R."/>
            <person name="Vidigal T.H.D.A."/>
            <person name="Brescovit A.D."/>
            <person name="Santos A.J."/>
        </authorList>
    </citation>
    <scope>NUCLEOTIDE SEQUENCE</scope>
    <source>
        <tissue evidence="1">Shoot tissue taken approximately 20 cm above the soil surface</tissue>
    </source>
</reference>
<sequence length="28" mass="3165">MEGYRQHITITHGERAVQDKLLLIAAPC</sequence>
<dbReference type="EMBL" id="GBRH01253856">
    <property type="protein sequence ID" value="JAD44039.1"/>
    <property type="molecule type" value="Transcribed_RNA"/>
</dbReference>